<dbReference type="InterPro" id="IPR007271">
    <property type="entry name" value="Nuc_sug_transpt"/>
</dbReference>
<dbReference type="Pfam" id="PF04142">
    <property type="entry name" value="Nuc_sug_transp"/>
    <property type="match status" value="1"/>
</dbReference>
<protein>
    <submittedName>
        <fullName evidence="7">Uncharacterized protein</fullName>
    </submittedName>
</protein>
<evidence type="ECO:0000256" key="2">
    <source>
        <dbReference type="ARBA" id="ARBA00022692"/>
    </source>
</evidence>
<dbReference type="Gene3D" id="1.10.3730.20">
    <property type="match status" value="1"/>
</dbReference>
<evidence type="ECO:0000256" key="1">
    <source>
        <dbReference type="ARBA" id="ARBA00004141"/>
    </source>
</evidence>
<keyword evidence="4 6" id="KW-0472">Membrane</keyword>
<dbReference type="InterPro" id="IPR037185">
    <property type="entry name" value="EmrE-like"/>
</dbReference>
<dbReference type="NCBIfam" id="TIGR00803">
    <property type="entry name" value="nst"/>
    <property type="match status" value="1"/>
</dbReference>
<dbReference type="GO" id="GO:0015165">
    <property type="term" value="F:pyrimidine nucleotide-sugar transmembrane transporter activity"/>
    <property type="evidence" value="ECO:0007669"/>
    <property type="project" value="InterPro"/>
</dbReference>
<evidence type="ECO:0000256" key="5">
    <source>
        <dbReference type="SAM" id="MobiDB-lite"/>
    </source>
</evidence>
<evidence type="ECO:0000256" key="6">
    <source>
        <dbReference type="SAM" id="Phobius"/>
    </source>
</evidence>
<feature type="compositionally biased region" description="Polar residues" evidence="5">
    <location>
        <begin position="106"/>
        <end position="115"/>
    </location>
</feature>
<evidence type="ECO:0000256" key="4">
    <source>
        <dbReference type="ARBA" id="ARBA00023136"/>
    </source>
</evidence>
<gene>
    <name evidence="7" type="ORF">DSPE1174_LOCUS28012</name>
</gene>
<feature type="transmembrane region" description="Helical" evidence="6">
    <location>
        <begin position="519"/>
        <end position="537"/>
    </location>
</feature>
<sequence length="591" mass="63297">MWTKSLRNPPAQFILCVIALCFLGCDTSLVAPKRGMAQRPVSPLETLDSPLSFGIRKSVGYRSGLDPSVISIFKLRGGSLFDPNKAASANSKNNESSAVHAEVSAHQGQTPANQTSHPPPQPSPFMTSPDLAAVQVEKLQSDHADEAVDPTAVEHEPQGAGEVVGDETAVAAVQVETASPEISPEPAVEVVRDEETATVAAVQVEETASAEIPAVGGGGHITSAVARKEHAMELRTLRKKPLTAHMHSVVKYTSFSLLVLQNSALTCTMRWSRTKPGPLYLTSTAVVCAELCKVVVSLALIASEEGTLLGPFWKTLHADFFSKPFECLKLLVPGILYTTQNNLQYVASSRLEPAVFQVMYQVKMLTTALISVTMLKKRLSIKQWGGVTTCMLGLVLVQLSQMGTAPSAVGTRRGIAGNEAVGYAAILSACTMSGFAGCYLERVLKGSMSTSLWIRNLQLATWGFLLSSVNVLVRDRSAVLEKGFFYGYNRAVWTVIGVQAIGGLLISMVVRYGDALMKGFATGLAIIVTTLISVVFFDFKVTPQYVCGASIVFIAILLYSNVPVPKLGVLQRLHLPPKITKDISNKAASSS</sequence>
<dbReference type="AlphaFoldDB" id="A0A7S2GWS5"/>
<evidence type="ECO:0000256" key="3">
    <source>
        <dbReference type="ARBA" id="ARBA00022989"/>
    </source>
</evidence>
<feature type="transmembrane region" description="Helical" evidence="6">
    <location>
        <begin position="384"/>
        <end position="400"/>
    </location>
</feature>
<keyword evidence="3 6" id="KW-1133">Transmembrane helix</keyword>
<dbReference type="PANTHER" id="PTHR10231">
    <property type="entry name" value="NUCLEOTIDE-SUGAR TRANSMEMBRANE TRANSPORTER"/>
    <property type="match status" value="1"/>
</dbReference>
<feature type="transmembrane region" description="Helical" evidence="6">
    <location>
        <begin position="420"/>
        <end position="440"/>
    </location>
</feature>
<feature type="compositionally biased region" description="Low complexity" evidence="5">
    <location>
        <begin position="85"/>
        <end position="98"/>
    </location>
</feature>
<evidence type="ECO:0000313" key="7">
    <source>
        <dbReference type="EMBL" id="CAD9473828.1"/>
    </source>
</evidence>
<feature type="transmembrane region" description="Helical" evidence="6">
    <location>
        <begin position="492"/>
        <end position="512"/>
    </location>
</feature>
<organism evidence="7">
    <name type="scientific">Octactis speculum</name>
    <dbReference type="NCBI Taxonomy" id="3111310"/>
    <lineage>
        <taxon>Eukaryota</taxon>
        <taxon>Sar</taxon>
        <taxon>Stramenopiles</taxon>
        <taxon>Ochrophyta</taxon>
        <taxon>Dictyochophyceae</taxon>
        <taxon>Dictyochales</taxon>
        <taxon>Dictyochaceae</taxon>
        <taxon>Octactis</taxon>
    </lineage>
</organism>
<feature type="region of interest" description="Disordered" evidence="5">
    <location>
        <begin position="85"/>
        <end position="128"/>
    </location>
</feature>
<proteinExistence type="predicted"/>
<name>A0A7S2GWS5_9STRA</name>
<dbReference type="GO" id="GO:0000139">
    <property type="term" value="C:Golgi membrane"/>
    <property type="evidence" value="ECO:0007669"/>
    <property type="project" value="InterPro"/>
</dbReference>
<keyword evidence="2 6" id="KW-0812">Transmembrane</keyword>
<feature type="transmembrane region" description="Helical" evidence="6">
    <location>
        <begin position="543"/>
        <end position="562"/>
    </location>
</feature>
<feature type="transmembrane region" description="Helical" evidence="6">
    <location>
        <begin position="12"/>
        <end position="31"/>
    </location>
</feature>
<feature type="transmembrane region" description="Helical" evidence="6">
    <location>
        <begin position="452"/>
        <end position="472"/>
    </location>
</feature>
<dbReference type="EMBL" id="HBGS01054253">
    <property type="protein sequence ID" value="CAD9473828.1"/>
    <property type="molecule type" value="Transcribed_RNA"/>
</dbReference>
<dbReference type="SUPFAM" id="SSF103481">
    <property type="entry name" value="Multidrug resistance efflux transporter EmrE"/>
    <property type="match status" value="1"/>
</dbReference>
<accession>A0A7S2GWS5</accession>
<comment type="subcellular location">
    <subcellularLocation>
        <location evidence="1">Membrane</location>
        <topology evidence="1">Multi-pass membrane protein</topology>
    </subcellularLocation>
</comment>
<reference evidence="7" key="1">
    <citation type="submission" date="2021-01" db="EMBL/GenBank/DDBJ databases">
        <authorList>
            <person name="Corre E."/>
            <person name="Pelletier E."/>
            <person name="Niang G."/>
            <person name="Scheremetjew M."/>
            <person name="Finn R."/>
            <person name="Kale V."/>
            <person name="Holt S."/>
            <person name="Cochrane G."/>
            <person name="Meng A."/>
            <person name="Brown T."/>
            <person name="Cohen L."/>
        </authorList>
    </citation>
    <scope>NUCLEOTIDE SEQUENCE</scope>
    <source>
        <strain evidence="7">CCMP1381</strain>
    </source>
</reference>